<comment type="caution">
    <text evidence="6">The sequence shown here is derived from an EMBL/GenBank/DDBJ whole genome shotgun (WGS) entry which is preliminary data.</text>
</comment>
<keyword evidence="4" id="KW-1133">Transmembrane helix</keyword>
<keyword evidence="3" id="KW-0812">Transmembrane</keyword>
<dbReference type="InterPro" id="IPR009311">
    <property type="entry name" value="IFI6/IFI27-like"/>
</dbReference>
<name>A0ABR4MG65_9PEZI</name>
<dbReference type="Pfam" id="PF06140">
    <property type="entry name" value="Ifi-6-16"/>
    <property type="match status" value="1"/>
</dbReference>
<comment type="similarity">
    <text evidence="2">Belongs to the IFI6/IFI27 family.</text>
</comment>
<dbReference type="Proteomes" id="UP001610728">
    <property type="component" value="Unassembled WGS sequence"/>
</dbReference>
<gene>
    <name evidence="6" type="ORF">HOO65_050354</name>
</gene>
<dbReference type="Gene3D" id="6.10.110.10">
    <property type="match status" value="1"/>
</dbReference>
<evidence type="ECO:0000256" key="2">
    <source>
        <dbReference type="ARBA" id="ARBA00007262"/>
    </source>
</evidence>
<dbReference type="RefSeq" id="XP_070858413.1">
    <property type="nucleotide sequence ID" value="XM_071003571.1"/>
</dbReference>
<reference evidence="6 7" key="1">
    <citation type="submission" date="2020-05" db="EMBL/GenBank/DDBJ databases">
        <title>Ceratocystis lukuohia genome.</title>
        <authorList>
            <person name="Harrington T.C."/>
            <person name="Kim K."/>
            <person name="Mayers C.G."/>
        </authorList>
    </citation>
    <scope>NUCLEOTIDE SEQUENCE [LARGE SCALE GENOMIC DNA]</scope>
    <source>
        <strain evidence="6 7">C4212</strain>
    </source>
</reference>
<keyword evidence="7" id="KW-1185">Reference proteome</keyword>
<accession>A0ABR4MG65</accession>
<comment type="subcellular location">
    <subcellularLocation>
        <location evidence="1">Membrane</location>
        <topology evidence="1">Multi-pass membrane protein</topology>
    </subcellularLocation>
</comment>
<organism evidence="6 7">
    <name type="scientific">Ceratocystis lukuohia</name>
    <dbReference type="NCBI Taxonomy" id="2019550"/>
    <lineage>
        <taxon>Eukaryota</taxon>
        <taxon>Fungi</taxon>
        <taxon>Dikarya</taxon>
        <taxon>Ascomycota</taxon>
        <taxon>Pezizomycotina</taxon>
        <taxon>Sordariomycetes</taxon>
        <taxon>Hypocreomycetidae</taxon>
        <taxon>Microascales</taxon>
        <taxon>Ceratocystidaceae</taxon>
        <taxon>Ceratocystis</taxon>
    </lineage>
</organism>
<evidence type="ECO:0000313" key="6">
    <source>
        <dbReference type="EMBL" id="KAL2887233.1"/>
    </source>
</evidence>
<keyword evidence="5" id="KW-0472">Membrane</keyword>
<evidence type="ECO:0000256" key="5">
    <source>
        <dbReference type="ARBA" id="ARBA00023136"/>
    </source>
</evidence>
<evidence type="ECO:0000313" key="7">
    <source>
        <dbReference type="Proteomes" id="UP001610728"/>
    </source>
</evidence>
<evidence type="ECO:0000256" key="3">
    <source>
        <dbReference type="ARBA" id="ARBA00022692"/>
    </source>
</evidence>
<sequence length="68" mass="6110">MGLGALSGVVTAPVAAIPAPVLGAAGFGNAGVTAGSIAAWIQTSNVAASSIFAALQSAGATAATGAAL</sequence>
<evidence type="ECO:0000256" key="4">
    <source>
        <dbReference type="ARBA" id="ARBA00022989"/>
    </source>
</evidence>
<dbReference type="GeneID" id="98118966"/>
<dbReference type="InterPro" id="IPR038213">
    <property type="entry name" value="IFI6/IFI27-like_sf"/>
</dbReference>
<protein>
    <submittedName>
        <fullName evidence="6">Uncharacterized protein</fullName>
    </submittedName>
</protein>
<dbReference type="EMBL" id="JABSNW010000005">
    <property type="protein sequence ID" value="KAL2887233.1"/>
    <property type="molecule type" value="Genomic_DNA"/>
</dbReference>
<evidence type="ECO:0000256" key="1">
    <source>
        <dbReference type="ARBA" id="ARBA00004141"/>
    </source>
</evidence>
<proteinExistence type="inferred from homology"/>